<accession>A0A3N0EBS5</accession>
<dbReference type="Pfam" id="PF05834">
    <property type="entry name" value="Lycopene_cycl"/>
    <property type="match status" value="1"/>
</dbReference>
<keyword evidence="2" id="KW-1185">Reference proteome</keyword>
<name>A0A3N0EBS5_9ACTN</name>
<dbReference type="InterPro" id="IPR036188">
    <property type="entry name" value="FAD/NAD-bd_sf"/>
</dbReference>
<evidence type="ECO:0000313" key="2">
    <source>
        <dbReference type="Proteomes" id="UP000269198"/>
    </source>
</evidence>
<dbReference type="OrthoDB" id="24355at2"/>
<dbReference type="AlphaFoldDB" id="A0A3N0EBS5"/>
<dbReference type="Proteomes" id="UP000269198">
    <property type="component" value="Unassembled WGS sequence"/>
</dbReference>
<reference evidence="1 2" key="1">
    <citation type="submission" date="2018-11" db="EMBL/GenBank/DDBJ databases">
        <title>The genome draft of YIM 96095.</title>
        <authorList>
            <person name="Tang S.-K."/>
            <person name="Chunyu W.-X."/>
            <person name="Feng Y.-Z."/>
        </authorList>
    </citation>
    <scope>NUCLEOTIDE SEQUENCE [LARGE SCALE GENOMIC DNA]</scope>
    <source>
        <strain evidence="1 2">YIM 96095</strain>
    </source>
</reference>
<organism evidence="1 2">
    <name type="scientific">Halostreptopolyspora alba</name>
    <dbReference type="NCBI Taxonomy" id="2487137"/>
    <lineage>
        <taxon>Bacteria</taxon>
        <taxon>Bacillati</taxon>
        <taxon>Actinomycetota</taxon>
        <taxon>Actinomycetes</taxon>
        <taxon>Streptosporangiales</taxon>
        <taxon>Nocardiopsidaceae</taxon>
        <taxon>Halostreptopolyspora</taxon>
    </lineage>
</organism>
<sequence>MPEYDLVIVGGGAAGLSLADRMVDVNARRARPLRGALVEPPPGPTSPVPRTWCFWEADGGRWDDLLTARWDDLAVIGPEGTEYRSSAAPYVYKMLRSADVDRRVRERADRHLDQLTLRVTSVVEEPEYATVLAETPAGRQVRHTARWVFDSRPSAPTTAGRTRLLQHFRGWFVRAAAGSFAPDRAVLMDLRPPQPEHGVAFGYVLPLSDNEALVEYTEFGRHALTTPQYERALGDYCAMVDLGGVEVIASEQGTIPMTDAHFPTRRGHRLFRVGTAGGATRPSTGYTFSGVSRQTAAVARALEHDRVPVPPVPHRPRHLAMDAIMLAALDLGRVRGADFFAGLFSDNRLGDVLAFLDGQSRLPREVAMGLSMPIAAMSRTAVEHAWRNLTTRHQRPGD</sequence>
<dbReference type="SUPFAM" id="SSF51905">
    <property type="entry name" value="FAD/NAD(P)-binding domain"/>
    <property type="match status" value="1"/>
</dbReference>
<dbReference type="EMBL" id="RJMB01000007">
    <property type="protein sequence ID" value="RNL85307.1"/>
    <property type="molecule type" value="Genomic_DNA"/>
</dbReference>
<proteinExistence type="predicted"/>
<protein>
    <submittedName>
        <fullName evidence="1">Lycopene cyclase</fullName>
    </submittedName>
</protein>
<gene>
    <name evidence="1" type="ORF">EFW17_09530</name>
</gene>
<dbReference type="RefSeq" id="WP_123200962.1">
    <property type="nucleotide sequence ID" value="NZ_RJMB01000007.1"/>
</dbReference>
<evidence type="ECO:0000313" key="1">
    <source>
        <dbReference type="EMBL" id="RNL85307.1"/>
    </source>
</evidence>
<comment type="caution">
    <text evidence="1">The sequence shown here is derived from an EMBL/GenBank/DDBJ whole genome shotgun (WGS) entry which is preliminary data.</text>
</comment>